<dbReference type="AlphaFoldDB" id="A0A842HAW7"/>
<comment type="caution">
    <text evidence="3">The sequence shown here is derived from an EMBL/GenBank/DDBJ whole genome shotgun (WGS) entry which is preliminary data.</text>
</comment>
<organism evidence="3 4">
    <name type="scientific">Ruficoccus amylovorans</name>
    <dbReference type="NCBI Taxonomy" id="1804625"/>
    <lineage>
        <taxon>Bacteria</taxon>
        <taxon>Pseudomonadati</taxon>
        <taxon>Verrucomicrobiota</taxon>
        <taxon>Opitutia</taxon>
        <taxon>Puniceicoccales</taxon>
        <taxon>Cerasicoccaceae</taxon>
        <taxon>Ruficoccus</taxon>
    </lineage>
</organism>
<evidence type="ECO:0000313" key="3">
    <source>
        <dbReference type="EMBL" id="MBC2592866.1"/>
    </source>
</evidence>
<protein>
    <submittedName>
        <fullName evidence="3">Helix-turn-helix domain-containing protein</fullName>
    </submittedName>
</protein>
<evidence type="ECO:0000313" key="4">
    <source>
        <dbReference type="Proteomes" id="UP000546464"/>
    </source>
</evidence>
<sequence>MSQSTASVYPFPASATPERERPAVGDAVVAQELAALRKELAGLQRELHELNAIQSPLVGIERVALYFGKSQDTIRRWVKDRVISCYKIPNNKGYSLLFSFKQIESDLEDYQQERY</sequence>
<gene>
    <name evidence="3" type="ORF">H5P28_01200</name>
</gene>
<evidence type="ECO:0000256" key="2">
    <source>
        <dbReference type="SAM" id="MobiDB-lite"/>
    </source>
</evidence>
<dbReference type="Proteomes" id="UP000546464">
    <property type="component" value="Unassembled WGS sequence"/>
</dbReference>
<dbReference type="RefSeq" id="WP_185673880.1">
    <property type="nucleotide sequence ID" value="NZ_JACHVB010000012.1"/>
</dbReference>
<reference evidence="3 4" key="1">
    <citation type="submission" date="2020-07" db="EMBL/GenBank/DDBJ databases">
        <authorList>
            <person name="Feng X."/>
        </authorList>
    </citation>
    <scope>NUCLEOTIDE SEQUENCE [LARGE SCALE GENOMIC DNA]</scope>
    <source>
        <strain evidence="3 4">JCM31066</strain>
    </source>
</reference>
<dbReference type="EMBL" id="JACHVB010000012">
    <property type="protein sequence ID" value="MBC2592866.1"/>
    <property type="molecule type" value="Genomic_DNA"/>
</dbReference>
<keyword evidence="1" id="KW-0175">Coiled coil</keyword>
<keyword evidence="4" id="KW-1185">Reference proteome</keyword>
<feature type="region of interest" description="Disordered" evidence="2">
    <location>
        <begin position="1"/>
        <end position="23"/>
    </location>
</feature>
<evidence type="ECO:0000256" key="1">
    <source>
        <dbReference type="SAM" id="Coils"/>
    </source>
</evidence>
<accession>A0A842HAW7</accession>
<name>A0A842HAW7_9BACT</name>
<proteinExistence type="predicted"/>
<feature type="coiled-coil region" evidence="1">
    <location>
        <begin position="26"/>
        <end position="53"/>
    </location>
</feature>